<dbReference type="AlphaFoldDB" id="A0A1L5P9E9"/>
<evidence type="ECO:0000256" key="1">
    <source>
        <dbReference type="ARBA" id="ARBA00022448"/>
    </source>
</evidence>
<dbReference type="Proteomes" id="UP000185109">
    <property type="component" value="Chromosome"/>
</dbReference>
<keyword evidence="3" id="KW-0677">Repeat</keyword>
<reference evidence="7 8" key="1">
    <citation type="submission" date="2016-09" db="EMBL/GenBank/DDBJ databases">
        <title>The complete genome sequences of Rhizobium gallicum, symbiovars gallicum and phaseoli, symbionts associated to common bean (Phaseolus vulgaris).</title>
        <authorList>
            <person name="Bustos P."/>
            <person name="Santamaria R.I."/>
            <person name="Perez-Carrascal O.M."/>
            <person name="Juarez S."/>
            <person name="Lozano L."/>
            <person name="Martinez-Flores I."/>
            <person name="Martinez-Romero E."/>
            <person name="Cevallos M."/>
            <person name="Romero D."/>
            <person name="Davila G."/>
            <person name="Gonzalez V."/>
        </authorList>
    </citation>
    <scope>NUCLEOTIDE SEQUENCE [LARGE SCALE GENOMIC DNA]</scope>
    <source>
        <strain evidence="7 8">8C-3</strain>
    </source>
</reference>
<keyword evidence="5 7" id="KW-0067">ATP-binding</keyword>
<dbReference type="GO" id="GO:0005524">
    <property type="term" value="F:ATP binding"/>
    <property type="evidence" value="ECO:0007669"/>
    <property type="project" value="UniProtKB-KW"/>
</dbReference>
<organism evidence="7 8">
    <name type="scientific">Rhizobium etli 8C-3</name>
    <dbReference type="NCBI Taxonomy" id="538025"/>
    <lineage>
        <taxon>Bacteria</taxon>
        <taxon>Pseudomonadati</taxon>
        <taxon>Pseudomonadota</taxon>
        <taxon>Alphaproteobacteria</taxon>
        <taxon>Hyphomicrobiales</taxon>
        <taxon>Rhizobiaceae</taxon>
        <taxon>Rhizobium/Agrobacterium group</taxon>
        <taxon>Rhizobium</taxon>
    </lineage>
</organism>
<dbReference type="Gene3D" id="3.40.50.300">
    <property type="entry name" value="P-loop containing nucleotide triphosphate hydrolases"/>
    <property type="match status" value="1"/>
</dbReference>
<evidence type="ECO:0000313" key="8">
    <source>
        <dbReference type="Proteomes" id="UP000185109"/>
    </source>
</evidence>
<dbReference type="PANTHER" id="PTHR43790:SF9">
    <property type="entry name" value="GALACTOFURANOSE TRANSPORTER ATP-BINDING PROTEIN YTFR"/>
    <property type="match status" value="1"/>
</dbReference>
<dbReference type="EMBL" id="CP017241">
    <property type="protein sequence ID" value="APO76795.1"/>
    <property type="molecule type" value="Genomic_DNA"/>
</dbReference>
<evidence type="ECO:0000256" key="6">
    <source>
        <dbReference type="ARBA" id="ARBA00023136"/>
    </source>
</evidence>
<evidence type="ECO:0000256" key="4">
    <source>
        <dbReference type="ARBA" id="ARBA00022741"/>
    </source>
</evidence>
<keyword evidence="6" id="KW-0472">Membrane</keyword>
<evidence type="ECO:0000313" key="7">
    <source>
        <dbReference type="EMBL" id="APO76795.1"/>
    </source>
</evidence>
<keyword evidence="4" id="KW-0547">Nucleotide-binding</keyword>
<gene>
    <name evidence="7" type="ORF">AM571_CH04016</name>
</gene>
<dbReference type="InterPro" id="IPR050107">
    <property type="entry name" value="ABC_carbohydrate_import_ATPase"/>
</dbReference>
<name>A0A1L5P9E9_RHIET</name>
<accession>A0A1L5P9E9</accession>
<evidence type="ECO:0000256" key="2">
    <source>
        <dbReference type="ARBA" id="ARBA00022597"/>
    </source>
</evidence>
<sequence length="154" mass="17826">MPFMAVVENIWTRGEPKNRFGFVDHGEMYRITEELFHRLNITIDPDIEVRHLWVASRQMVEIAKAVSYHSDVLIMDEPTSALTEREVAHLFEIVRGLKAQGIGIVYITHKTNELFEIADEFSVFCDGKYIGTPAGGRLLSGNRQRRDHRRCCHR</sequence>
<evidence type="ECO:0000256" key="5">
    <source>
        <dbReference type="ARBA" id="ARBA00022840"/>
    </source>
</evidence>
<dbReference type="PANTHER" id="PTHR43790">
    <property type="entry name" value="CARBOHYDRATE TRANSPORT ATP-BINDING PROTEIN MG119-RELATED"/>
    <property type="match status" value="1"/>
</dbReference>
<protein>
    <submittedName>
        <fullName evidence="7">Sugar ABC transporter ATP-binding domain-containing protein</fullName>
    </submittedName>
</protein>
<keyword evidence="2" id="KW-0762">Sugar transport</keyword>
<dbReference type="SUPFAM" id="SSF52540">
    <property type="entry name" value="P-loop containing nucleoside triphosphate hydrolases"/>
    <property type="match status" value="1"/>
</dbReference>
<dbReference type="InterPro" id="IPR027417">
    <property type="entry name" value="P-loop_NTPase"/>
</dbReference>
<evidence type="ECO:0000256" key="3">
    <source>
        <dbReference type="ARBA" id="ARBA00022737"/>
    </source>
</evidence>
<proteinExistence type="predicted"/>
<keyword evidence="1" id="KW-0813">Transport</keyword>